<evidence type="ECO:0000313" key="1">
    <source>
        <dbReference type="EMBL" id="CAG8776356.1"/>
    </source>
</evidence>
<dbReference type="EMBL" id="CAJVPQ010030191">
    <property type="protein sequence ID" value="CAG8776356.1"/>
    <property type="molecule type" value="Genomic_DNA"/>
</dbReference>
<name>A0A9N9P1Q7_9GLOM</name>
<evidence type="ECO:0000313" key="2">
    <source>
        <dbReference type="Proteomes" id="UP000789570"/>
    </source>
</evidence>
<keyword evidence="2" id="KW-1185">Reference proteome</keyword>
<feature type="non-terminal residue" evidence="1">
    <location>
        <position position="99"/>
    </location>
</feature>
<protein>
    <submittedName>
        <fullName evidence="1">2815_t:CDS:1</fullName>
    </submittedName>
</protein>
<dbReference type="Proteomes" id="UP000789570">
    <property type="component" value="Unassembled WGS sequence"/>
</dbReference>
<comment type="caution">
    <text evidence="1">The sequence shown here is derived from an EMBL/GenBank/DDBJ whole genome shotgun (WGS) entry which is preliminary data.</text>
</comment>
<dbReference type="AlphaFoldDB" id="A0A9N9P1Q7"/>
<proteinExistence type="predicted"/>
<gene>
    <name evidence="1" type="ORF">FCALED_LOCUS17852</name>
</gene>
<reference evidence="1" key="1">
    <citation type="submission" date="2021-06" db="EMBL/GenBank/DDBJ databases">
        <authorList>
            <person name="Kallberg Y."/>
            <person name="Tangrot J."/>
            <person name="Rosling A."/>
        </authorList>
    </citation>
    <scope>NUCLEOTIDE SEQUENCE</scope>
    <source>
        <strain evidence="1">UK204</strain>
    </source>
</reference>
<organism evidence="1 2">
    <name type="scientific">Funneliformis caledonium</name>
    <dbReference type="NCBI Taxonomy" id="1117310"/>
    <lineage>
        <taxon>Eukaryota</taxon>
        <taxon>Fungi</taxon>
        <taxon>Fungi incertae sedis</taxon>
        <taxon>Mucoromycota</taxon>
        <taxon>Glomeromycotina</taxon>
        <taxon>Glomeromycetes</taxon>
        <taxon>Glomerales</taxon>
        <taxon>Glomeraceae</taxon>
        <taxon>Funneliformis</taxon>
    </lineage>
</organism>
<accession>A0A9N9P1Q7</accession>
<sequence>MEENLVFKRKVPLYPDSQKNFSTISATQFYELTNIVNTSQPFDEQVYNELPNLEIFEFNQENYNNVKSIFEQEAASNDDNGFETDFEDQVFLPLPLTSI</sequence>